<sequence>DMSKLHIDRDSVQELLRGKETENENLCEMIAKLKEEAEIVKDQLVAKSSSADELTEALNIKCTEVLELQTQKTCLENENKNLEITCDELKTKIRTYDQQLNGTESDLKQLRDQLTVGHEKISTLRKELNSVKESMEEKSSLCNKLQDLMAQQSSERFKMESERNQVKNELIISEQQVIELTESVQQKNEKLQTLDSVKCKLEE</sequence>
<keyword evidence="1" id="KW-0175">Coiled coil</keyword>
<feature type="non-terminal residue" evidence="2">
    <location>
        <position position="1"/>
    </location>
</feature>
<name>A0A0B7AI71_9EUPU</name>
<dbReference type="EMBL" id="HACG01032760">
    <property type="protein sequence ID" value="CEK79625.1"/>
    <property type="molecule type" value="Transcribed_RNA"/>
</dbReference>
<feature type="coiled-coil region" evidence="1">
    <location>
        <begin position="16"/>
        <end position="151"/>
    </location>
</feature>
<feature type="non-terminal residue" evidence="2">
    <location>
        <position position="203"/>
    </location>
</feature>
<protein>
    <submittedName>
        <fullName evidence="2">Uncharacterized protein</fullName>
    </submittedName>
</protein>
<gene>
    <name evidence="2" type="primary">ORF116559</name>
</gene>
<accession>A0A0B7AI71</accession>
<evidence type="ECO:0000313" key="2">
    <source>
        <dbReference type="EMBL" id="CEK79625.1"/>
    </source>
</evidence>
<evidence type="ECO:0000256" key="1">
    <source>
        <dbReference type="SAM" id="Coils"/>
    </source>
</evidence>
<dbReference type="AlphaFoldDB" id="A0A0B7AI71"/>
<proteinExistence type="predicted"/>
<reference evidence="2" key="1">
    <citation type="submission" date="2014-12" db="EMBL/GenBank/DDBJ databases">
        <title>Insight into the proteome of Arion vulgaris.</title>
        <authorList>
            <person name="Aradska J."/>
            <person name="Bulat T."/>
            <person name="Smidak R."/>
            <person name="Sarate P."/>
            <person name="Gangsoo J."/>
            <person name="Sialana F."/>
            <person name="Bilban M."/>
            <person name="Lubec G."/>
        </authorList>
    </citation>
    <scope>NUCLEOTIDE SEQUENCE</scope>
    <source>
        <tissue evidence="2">Skin</tissue>
    </source>
</reference>
<organism evidence="2">
    <name type="scientific">Arion vulgaris</name>
    <dbReference type="NCBI Taxonomy" id="1028688"/>
    <lineage>
        <taxon>Eukaryota</taxon>
        <taxon>Metazoa</taxon>
        <taxon>Spiralia</taxon>
        <taxon>Lophotrochozoa</taxon>
        <taxon>Mollusca</taxon>
        <taxon>Gastropoda</taxon>
        <taxon>Heterobranchia</taxon>
        <taxon>Euthyneura</taxon>
        <taxon>Panpulmonata</taxon>
        <taxon>Eupulmonata</taxon>
        <taxon>Stylommatophora</taxon>
        <taxon>Helicina</taxon>
        <taxon>Arionoidea</taxon>
        <taxon>Arionidae</taxon>
        <taxon>Arion</taxon>
    </lineage>
</organism>